<name>A0A1M4UJD5_9BACT</name>
<reference evidence="2" key="1">
    <citation type="submission" date="2016-11" db="EMBL/GenBank/DDBJ databases">
        <authorList>
            <person name="Varghese N."/>
            <person name="Submissions S."/>
        </authorList>
    </citation>
    <scope>NUCLEOTIDE SEQUENCE [LARGE SCALE GENOMIC DNA]</scope>
    <source>
        <strain evidence="2">DSM 27370</strain>
    </source>
</reference>
<sequence>MKYLSYGICFLIGVATAALFWKLSDIRSEKSDSYEIVRIDTIRKSDSVYVPIPYPIEIIPAIIPSEIDTQAVIADYYSKKVYRNDTVINTDKLIVSITDTVTENSLSGRSVYYTFEYPEVTRYKIPKDRLSINADTRGIVNLAWQRNRFVFSAGYDIANKKPVVGFGINIFEK</sequence>
<dbReference type="STRING" id="1346286.SAMN05444362_101621"/>
<accession>A0A1M4UJD5</accession>
<dbReference type="AlphaFoldDB" id="A0A1M4UJD5"/>
<dbReference type="Proteomes" id="UP000184480">
    <property type="component" value="Unassembled WGS sequence"/>
</dbReference>
<dbReference type="OrthoDB" id="9989979at2"/>
<protein>
    <submittedName>
        <fullName evidence="1">Uncharacterized protein</fullName>
    </submittedName>
</protein>
<dbReference type="EMBL" id="FQUC01000001">
    <property type="protein sequence ID" value="SHE56809.1"/>
    <property type="molecule type" value="Genomic_DNA"/>
</dbReference>
<dbReference type="RefSeq" id="WP_062175689.1">
    <property type="nucleotide sequence ID" value="NZ_BBXL01000001.1"/>
</dbReference>
<gene>
    <name evidence="1" type="ORF">SAMN05444362_101621</name>
</gene>
<proteinExistence type="predicted"/>
<keyword evidence="2" id="KW-1185">Reference proteome</keyword>
<evidence type="ECO:0000313" key="1">
    <source>
        <dbReference type="EMBL" id="SHE56809.1"/>
    </source>
</evidence>
<organism evidence="1 2">
    <name type="scientific">Dysgonomonas macrotermitis</name>
    <dbReference type="NCBI Taxonomy" id="1346286"/>
    <lineage>
        <taxon>Bacteria</taxon>
        <taxon>Pseudomonadati</taxon>
        <taxon>Bacteroidota</taxon>
        <taxon>Bacteroidia</taxon>
        <taxon>Bacteroidales</taxon>
        <taxon>Dysgonomonadaceae</taxon>
        <taxon>Dysgonomonas</taxon>
    </lineage>
</organism>
<evidence type="ECO:0000313" key="2">
    <source>
        <dbReference type="Proteomes" id="UP000184480"/>
    </source>
</evidence>